<protein>
    <submittedName>
        <fullName evidence="2">ATP-dependent DNA helicase</fullName>
    </submittedName>
</protein>
<evidence type="ECO:0000313" key="2">
    <source>
        <dbReference type="WBParaSite" id="maker-unitig_32874-snap-gene-0.1-mRNA-1"/>
    </source>
</evidence>
<organism evidence="1 2">
    <name type="scientific">Macrostomum lignano</name>
    <dbReference type="NCBI Taxonomy" id="282301"/>
    <lineage>
        <taxon>Eukaryota</taxon>
        <taxon>Metazoa</taxon>
        <taxon>Spiralia</taxon>
        <taxon>Lophotrochozoa</taxon>
        <taxon>Platyhelminthes</taxon>
        <taxon>Rhabditophora</taxon>
        <taxon>Macrostomorpha</taxon>
        <taxon>Macrostomida</taxon>
        <taxon>Macrostomidae</taxon>
        <taxon>Macrostomum</taxon>
    </lineage>
</organism>
<name>A0A1I8FH47_9PLAT</name>
<accession>A0A1I8FH47</accession>
<keyword evidence="1" id="KW-1185">Reference proteome</keyword>
<reference evidence="2" key="1">
    <citation type="submission" date="2016-11" db="UniProtKB">
        <authorList>
            <consortium name="WormBaseParasite"/>
        </authorList>
    </citation>
    <scope>IDENTIFICATION</scope>
</reference>
<proteinExistence type="predicted"/>
<dbReference type="Proteomes" id="UP000095280">
    <property type="component" value="Unplaced"/>
</dbReference>
<sequence length="306" mass="34590">SVYYTIAYHVFTYCSRENFNCLSDFIHRRFNSIGLANVRRHADAGLRDLPLKSFETRREQAMSTPDTLLYESNIICLPAGSATAAHRASRLDQTEYTVYQSLIRRFRRKRVFVARFPTQRQLQHALYLSLIFYRACWLGGVKVVATAHAATRSRMNEIVCGAVPHWPALGPHDSLAEAERPHLVQGCRLIDLQIYVSHLVHSAVLLGQSASGSIGAEGAIRQLSDPGPALHDLPECPLLGLIFRRLSRSVLYWILALFPAAVLLPDPVGRDMLTGDTLRYKLMTPIYKSHAAWLRRNCSKKIRLRP</sequence>
<dbReference type="WBParaSite" id="maker-unitig_32874-snap-gene-0.1-mRNA-1">
    <property type="protein sequence ID" value="maker-unitig_32874-snap-gene-0.1-mRNA-1"/>
    <property type="gene ID" value="maker-unitig_32874-snap-gene-0.1"/>
</dbReference>
<dbReference type="AlphaFoldDB" id="A0A1I8FH47"/>
<evidence type="ECO:0000313" key="1">
    <source>
        <dbReference type="Proteomes" id="UP000095280"/>
    </source>
</evidence>